<dbReference type="NCBIfam" id="TIGR03696">
    <property type="entry name" value="Rhs_assc_core"/>
    <property type="match status" value="1"/>
</dbReference>
<dbReference type="PROSITE" id="PS50817">
    <property type="entry name" value="INTEIN_N_TER"/>
    <property type="match status" value="1"/>
</dbReference>
<dbReference type="InterPro" id="IPR022385">
    <property type="entry name" value="Rhs_assc_core"/>
</dbReference>
<dbReference type="InterPro" id="IPR006141">
    <property type="entry name" value="Intein_N"/>
</dbReference>
<evidence type="ECO:0000256" key="2">
    <source>
        <dbReference type="ARBA" id="ARBA00022525"/>
    </source>
</evidence>
<dbReference type="Gene3D" id="2.170.16.10">
    <property type="entry name" value="Hedgehog/Intein (Hint) domain"/>
    <property type="match status" value="1"/>
</dbReference>
<dbReference type="SUPFAM" id="SSF51294">
    <property type="entry name" value="Hedgehog/intein (Hint) domain"/>
    <property type="match status" value="1"/>
</dbReference>
<accession>A0ABQ2L519</accession>
<dbReference type="PANTHER" id="PTHR32305">
    <property type="match status" value="1"/>
</dbReference>
<dbReference type="Pfam" id="PF14449">
    <property type="entry name" value="PT-TG"/>
    <property type="match status" value="1"/>
</dbReference>
<evidence type="ECO:0000256" key="1">
    <source>
        <dbReference type="ARBA" id="ARBA00004613"/>
    </source>
</evidence>
<dbReference type="RefSeq" id="WP_229675663.1">
    <property type="nucleotide sequence ID" value="NZ_BMLN01000005.1"/>
</dbReference>
<dbReference type="Gene3D" id="2.180.10.10">
    <property type="entry name" value="RHS repeat-associated core"/>
    <property type="match status" value="1"/>
</dbReference>
<keyword evidence="5" id="KW-1185">Reference proteome</keyword>
<evidence type="ECO:0000259" key="3">
    <source>
        <dbReference type="SMART" id="SM00306"/>
    </source>
</evidence>
<dbReference type="NCBIfam" id="TIGR01443">
    <property type="entry name" value="intein_Cterm"/>
    <property type="match status" value="1"/>
</dbReference>
<dbReference type="Pfam" id="PF07591">
    <property type="entry name" value="PT-HINT"/>
    <property type="match status" value="1"/>
</dbReference>
<proteinExistence type="predicted"/>
<dbReference type="Proteomes" id="UP000606653">
    <property type="component" value="Unassembled WGS sequence"/>
</dbReference>
<feature type="domain" description="Hint" evidence="3">
    <location>
        <begin position="189"/>
        <end position="283"/>
    </location>
</feature>
<organism evidence="4 5">
    <name type="scientific">Saccharibacillus kuerlensis</name>
    <dbReference type="NCBI Taxonomy" id="459527"/>
    <lineage>
        <taxon>Bacteria</taxon>
        <taxon>Bacillati</taxon>
        <taxon>Bacillota</taxon>
        <taxon>Bacilli</taxon>
        <taxon>Bacillales</taxon>
        <taxon>Paenibacillaceae</taxon>
        <taxon>Saccharibacillus</taxon>
    </lineage>
</organism>
<gene>
    <name evidence="4" type="ORF">GCM10010969_21170</name>
</gene>
<dbReference type="CDD" id="cd00081">
    <property type="entry name" value="Hint"/>
    <property type="match status" value="1"/>
</dbReference>
<dbReference type="InterPro" id="IPR003587">
    <property type="entry name" value="Hint_dom_N"/>
</dbReference>
<sequence length="441" mass="48912">MTDTYSYDTYGERLTHEGATNQPFQYNGRDGVQTDANGLYQMRARYYNPEIKRFVNRDVLSGSIGNGLTMNRYAYVNGNPVSYIDPFGLSADGATWWQTGLSFAADSLPFVGTFKGIQEVFTGVDMITGQQLSVTDRVANGVGTVASVIPFGKHIGKYVAKEGIEGGSWLVRKLGKESNSRASKLAHGCNCFTTGTQVKTDQGDKNIEDIQVGDQVLSKDDVTGEEGYKTVTATFNHIADEIYTIHVGGQKIESTYNHPFWVEGKGWTYVKDLKVGDELTQADGTKLEIDKIELEQRQARVYNMTVDEFHTYFVSDLGIWVHNTNNSNCNINCINEVTNLLVKMPEFSGSTREQLLSAVQDAEFKKIVNELYRPGATFGDGGTASILVEEFYKGSSTHLQKAQDRVRQLNVVAKSGKLGLNDLDILDALRNDLENAIRLFK</sequence>
<dbReference type="InterPro" id="IPR027797">
    <property type="entry name" value="PT-TG_dom"/>
</dbReference>
<dbReference type="PANTHER" id="PTHR32305:SF15">
    <property type="entry name" value="PROTEIN RHSA-RELATED"/>
    <property type="match status" value="1"/>
</dbReference>
<dbReference type="InterPro" id="IPR050708">
    <property type="entry name" value="T6SS_VgrG/RHS"/>
</dbReference>
<keyword evidence="2" id="KW-0964">Secreted</keyword>
<comment type="subcellular location">
    <subcellularLocation>
        <location evidence="1">Secreted</location>
    </subcellularLocation>
</comment>
<dbReference type="InterPro" id="IPR036844">
    <property type="entry name" value="Hint_dom_sf"/>
</dbReference>
<protein>
    <recommendedName>
        <fullName evidence="3">Hint domain-containing protein</fullName>
    </recommendedName>
</protein>
<evidence type="ECO:0000313" key="5">
    <source>
        <dbReference type="Proteomes" id="UP000606653"/>
    </source>
</evidence>
<name>A0ABQ2L519_9BACL</name>
<dbReference type="InterPro" id="IPR030934">
    <property type="entry name" value="Intein_C"/>
</dbReference>
<dbReference type="PROSITE" id="PS50818">
    <property type="entry name" value="INTEIN_C_TER"/>
    <property type="match status" value="1"/>
</dbReference>
<dbReference type="EMBL" id="BMLN01000005">
    <property type="protein sequence ID" value="GGO00223.1"/>
    <property type="molecule type" value="Genomic_DNA"/>
</dbReference>
<reference evidence="5" key="1">
    <citation type="journal article" date="2019" name="Int. J. Syst. Evol. Microbiol.">
        <title>The Global Catalogue of Microorganisms (GCM) 10K type strain sequencing project: providing services to taxonomists for standard genome sequencing and annotation.</title>
        <authorList>
            <consortium name="The Broad Institute Genomics Platform"/>
            <consortium name="The Broad Institute Genome Sequencing Center for Infectious Disease"/>
            <person name="Wu L."/>
            <person name="Ma J."/>
        </authorList>
    </citation>
    <scope>NUCLEOTIDE SEQUENCE [LARGE SCALE GENOMIC DNA]</scope>
    <source>
        <strain evidence="5">CGMCC 1.6964</strain>
    </source>
</reference>
<comment type="caution">
    <text evidence="4">The sequence shown here is derived from an EMBL/GenBank/DDBJ whole genome shotgun (WGS) entry which is preliminary data.</text>
</comment>
<evidence type="ECO:0000313" key="4">
    <source>
        <dbReference type="EMBL" id="GGO00223.1"/>
    </source>
</evidence>
<dbReference type="SMART" id="SM00306">
    <property type="entry name" value="HintN"/>
    <property type="match status" value="1"/>
</dbReference>